<evidence type="ECO:0008006" key="3">
    <source>
        <dbReference type="Google" id="ProtNLM"/>
    </source>
</evidence>
<gene>
    <name evidence="1" type="ORF">ACFQ2J_05310</name>
</gene>
<organism evidence="1 2">
    <name type="scientific">Thalassobacillus hwangdonensis</name>
    <dbReference type="NCBI Taxonomy" id="546108"/>
    <lineage>
        <taxon>Bacteria</taxon>
        <taxon>Bacillati</taxon>
        <taxon>Bacillota</taxon>
        <taxon>Bacilli</taxon>
        <taxon>Bacillales</taxon>
        <taxon>Bacillaceae</taxon>
        <taxon>Thalassobacillus</taxon>
    </lineage>
</organism>
<sequence length="264" mass="30766">MMKYAVSVMDTDSTKKIEASGKQILKKLQIYARHLNKLTEYELPRGIVFHDLQSATELYSTIPLPAYTSRNLIHITPLVDTWKEIYLSSASDSQAASDYFHALDLDDVAAIAAHELTHHADFFHSEFETWEEEDEEDMWFEEGMCEYLPRKFMFSEEKLDKILSVEADLIERFKSEFGMYPLSSFGKAGYRGGNSQGYATAFYDYWRSCITVMRLIEEYCDGEVEQLIAHYRDWVEGERKTNLQNFFIGTLELNTNQAKELWLK</sequence>
<protein>
    <recommendedName>
        <fullName evidence="3">DUF1570 domain-containing protein</fullName>
    </recommendedName>
</protein>
<reference evidence="2" key="1">
    <citation type="journal article" date="2019" name="Int. J. Syst. Evol. Microbiol.">
        <title>The Global Catalogue of Microorganisms (GCM) 10K type strain sequencing project: providing services to taxonomists for standard genome sequencing and annotation.</title>
        <authorList>
            <consortium name="The Broad Institute Genomics Platform"/>
            <consortium name="The Broad Institute Genome Sequencing Center for Infectious Disease"/>
            <person name="Wu L."/>
            <person name="Ma J."/>
        </authorList>
    </citation>
    <scope>NUCLEOTIDE SEQUENCE [LARGE SCALE GENOMIC DNA]</scope>
    <source>
        <strain evidence="2">CCUG 56607</strain>
    </source>
</reference>
<comment type="caution">
    <text evidence="1">The sequence shown here is derived from an EMBL/GenBank/DDBJ whole genome shotgun (WGS) entry which is preliminary data.</text>
</comment>
<evidence type="ECO:0000313" key="1">
    <source>
        <dbReference type="EMBL" id="MFD1018616.1"/>
    </source>
</evidence>
<evidence type="ECO:0000313" key="2">
    <source>
        <dbReference type="Proteomes" id="UP001596990"/>
    </source>
</evidence>
<proteinExistence type="predicted"/>
<dbReference type="Proteomes" id="UP001596990">
    <property type="component" value="Unassembled WGS sequence"/>
</dbReference>
<name>A0ABW3KXJ7_9BACI</name>
<dbReference type="EMBL" id="JBHTKL010000001">
    <property type="protein sequence ID" value="MFD1018616.1"/>
    <property type="molecule type" value="Genomic_DNA"/>
</dbReference>
<dbReference type="RefSeq" id="WP_386057253.1">
    <property type="nucleotide sequence ID" value="NZ_JBHTKL010000001.1"/>
</dbReference>
<keyword evidence="2" id="KW-1185">Reference proteome</keyword>
<accession>A0ABW3KXJ7</accession>